<keyword evidence="2" id="KW-0597">Phosphoprotein</keyword>
<comment type="caution">
    <text evidence="4">The sequence shown here is derived from an EMBL/GenBank/DDBJ whole genome shotgun (WGS) entry which is preliminary data.</text>
</comment>
<reference evidence="4 5" key="1">
    <citation type="submission" date="2018-03" db="EMBL/GenBank/DDBJ databases">
        <title>Whole genome sequencing of Histamine producing bacteria.</title>
        <authorList>
            <person name="Butler K."/>
        </authorList>
    </citation>
    <scope>NUCLEOTIDE SEQUENCE [LARGE SCALE GENOMIC DNA]</scope>
    <source>
        <strain evidence="4 5">DSM 16190</strain>
    </source>
</reference>
<dbReference type="InterPro" id="IPR020806">
    <property type="entry name" value="PKS_PP-bd"/>
</dbReference>
<accession>A0A2T3N2V0</accession>
<dbReference type="PROSITE" id="PS50075">
    <property type="entry name" value="CARRIER"/>
    <property type="match status" value="1"/>
</dbReference>
<dbReference type="SUPFAM" id="SSF47336">
    <property type="entry name" value="ACP-like"/>
    <property type="match status" value="1"/>
</dbReference>
<name>A0A2T3N2V0_9GAMM</name>
<keyword evidence="1" id="KW-0596">Phosphopantetheine</keyword>
<dbReference type="RefSeq" id="WP_107282071.1">
    <property type="nucleotide sequence ID" value="NZ_PYMC01000002.1"/>
</dbReference>
<dbReference type="SMART" id="SM00823">
    <property type="entry name" value="PKS_PP"/>
    <property type="match status" value="1"/>
</dbReference>
<evidence type="ECO:0000313" key="4">
    <source>
        <dbReference type="EMBL" id="PSW06707.1"/>
    </source>
</evidence>
<dbReference type="OrthoDB" id="9023404at2"/>
<dbReference type="InterPro" id="IPR036736">
    <property type="entry name" value="ACP-like_sf"/>
</dbReference>
<sequence length="81" mass="9080">MDQLITDWLTEYLSPYFKANDLAVDINTSFDTLGLDSVTRVEMIGALEEAFGLDLDPVLGFEYPTIKSLKQQIIAQEVTHA</sequence>
<dbReference type="InterPro" id="IPR009081">
    <property type="entry name" value="PP-bd_ACP"/>
</dbReference>
<dbReference type="AlphaFoldDB" id="A0A2T3N2V0"/>
<dbReference type="GO" id="GO:0031177">
    <property type="term" value="F:phosphopantetheine binding"/>
    <property type="evidence" value="ECO:0007669"/>
    <property type="project" value="InterPro"/>
</dbReference>
<evidence type="ECO:0000256" key="2">
    <source>
        <dbReference type="ARBA" id="ARBA00022553"/>
    </source>
</evidence>
<dbReference type="Proteomes" id="UP000240904">
    <property type="component" value="Unassembled WGS sequence"/>
</dbReference>
<keyword evidence="5" id="KW-1185">Reference proteome</keyword>
<dbReference type="EMBL" id="PYMC01000002">
    <property type="protein sequence ID" value="PSW06707.1"/>
    <property type="molecule type" value="Genomic_DNA"/>
</dbReference>
<evidence type="ECO:0000256" key="1">
    <source>
        <dbReference type="ARBA" id="ARBA00022450"/>
    </source>
</evidence>
<feature type="domain" description="Carrier" evidence="3">
    <location>
        <begin position="1"/>
        <end position="77"/>
    </location>
</feature>
<organism evidence="4 5">
    <name type="scientific">Photobacterium lipolyticum</name>
    <dbReference type="NCBI Taxonomy" id="266810"/>
    <lineage>
        <taxon>Bacteria</taxon>
        <taxon>Pseudomonadati</taxon>
        <taxon>Pseudomonadota</taxon>
        <taxon>Gammaproteobacteria</taxon>
        <taxon>Vibrionales</taxon>
        <taxon>Vibrionaceae</taxon>
        <taxon>Photobacterium</taxon>
    </lineage>
</organism>
<protein>
    <submittedName>
        <fullName evidence="4">Phosphopantetheine-binding protein</fullName>
    </submittedName>
</protein>
<dbReference type="Pfam" id="PF00550">
    <property type="entry name" value="PP-binding"/>
    <property type="match status" value="1"/>
</dbReference>
<dbReference type="SMART" id="SM01294">
    <property type="entry name" value="PKS_PP_betabranch"/>
    <property type="match status" value="1"/>
</dbReference>
<dbReference type="Gene3D" id="1.10.1200.10">
    <property type="entry name" value="ACP-like"/>
    <property type="match status" value="1"/>
</dbReference>
<gene>
    <name evidence="4" type="ORF">C9I89_04010</name>
</gene>
<proteinExistence type="predicted"/>
<evidence type="ECO:0000313" key="5">
    <source>
        <dbReference type="Proteomes" id="UP000240904"/>
    </source>
</evidence>
<evidence type="ECO:0000259" key="3">
    <source>
        <dbReference type="PROSITE" id="PS50075"/>
    </source>
</evidence>